<keyword evidence="17" id="KW-0325">Glycoprotein</keyword>
<evidence type="ECO:0000256" key="17">
    <source>
        <dbReference type="ARBA" id="ARBA00023180"/>
    </source>
</evidence>
<proteinExistence type="inferred from homology"/>
<keyword evidence="15" id="KW-1015">Disulfide bond</keyword>
<dbReference type="GO" id="GO:0004672">
    <property type="term" value="F:protein kinase activity"/>
    <property type="evidence" value="ECO:0007669"/>
    <property type="project" value="InterPro"/>
</dbReference>
<keyword evidence="3" id="KW-1003">Cell membrane</keyword>
<dbReference type="InterPro" id="IPR013210">
    <property type="entry name" value="LRR_N_plant-typ"/>
</dbReference>
<feature type="compositionally biased region" description="Polar residues" evidence="19">
    <location>
        <begin position="498"/>
        <end position="523"/>
    </location>
</feature>
<evidence type="ECO:0000256" key="2">
    <source>
        <dbReference type="ARBA" id="ARBA00008684"/>
    </source>
</evidence>
<evidence type="ECO:0000256" key="18">
    <source>
        <dbReference type="PROSITE-ProRule" id="PRU10141"/>
    </source>
</evidence>
<dbReference type="Pfam" id="PF08263">
    <property type="entry name" value="LRRNT_2"/>
    <property type="match status" value="2"/>
</dbReference>
<reference evidence="22 23" key="1">
    <citation type="submission" date="2018-04" db="EMBL/GenBank/DDBJ databases">
        <authorList>
            <person name="Vogel A."/>
        </authorList>
    </citation>
    <scope>NUCLEOTIDE SEQUENCE [LARGE SCALE GENOMIC DNA]</scope>
</reference>
<dbReference type="Gene3D" id="3.80.10.10">
    <property type="entry name" value="Ribonuclease Inhibitor"/>
    <property type="match status" value="2"/>
</dbReference>
<dbReference type="FunFam" id="3.30.200.20:FF:000226">
    <property type="entry name" value="receptor protein kinase TMK1"/>
    <property type="match status" value="1"/>
</dbReference>
<sequence length="970" mass="105970">MTMGVNHRLWFCIYSSVAFLALLGNVVWSVTDPNDYRILDEFRNGLKNPELLKWPGHGIDPCGPPSWPYVFCSGGRVTQIQAKGLGLKGTLPQDFNQLSELQNLGLQKNRLNGRLPSFSGLSNLKFAYLDENEFDAIPADFFHGLSNARVLALDDNPLNKTAGWSIPSELQESTQLSNFSCSSCNIVGPLPDFLGKMTSLSALKLSYNRLEGEIPDSFRDSHLQVLWLNNQDGVQMSGGIEVIGSMVGLTSLWLHGNRFSGPIPDTIGDLTSLKDLNLNGNNLVGLVPQDLADLSLQSLDLNNNMLMGAIPKFRAVNVTYSSNSFCQQIPGEHCAPEVNVLLAFLRDLNYPLHLAAEWTGNDPCQGPWFGIGCSPNGHVSIINLPKLNLSGTLSPSLAALGSLLEIHLAGNKLHGQVPRNLTKLGSLRLLDIRGNNFDLPLPQFRDGVKILTDANHSLASNRNVSHPSVTDSPPPAIEVSAVPSPASPSIGKHPPSPISGSDSHPRPTSGSDSNSTRHGKKPQSSFGPIIIITVVICAATALIGISLFCFFHKRKNPKRTTGGNMVHPKDLSNQELKIQIFENSTLDILGSQTTITSSGGLESVQVIDGGGLVISVQILRVVTNNFAPENELGRGGFGVVYKGVLEDGTPLAVKRMEAGVISKKALDEFQAEIAVLSSVRHRHLVSLLGYSVEGNEKLLVYEYMPEGALSRHLFCWKKLNLKPLSWTTRLGIALDVARGMEYLHSLTHHSFIHRDLKSSNILLGSDFRAKVADFGLVKLAPDRERSLVTRLAGTFGYLAPEYAVTGKITTKVDVFSYGVVLLELLTGLTALDEQRPEESRYLVEWFWEMKSNREKVMASIDPFLDAREDVYDSIGTVTELAGHCTARDPNHRPDMGHAVNVLSQLVDKWKPVEETEEFFDLDYTVPLPQMLVAWQREKTGDLSGISEDSKGSIPSKPAGFGDPFTCADAR</sequence>
<dbReference type="FunFam" id="1.10.510.10:FF:000468">
    <property type="entry name" value="PTI1-like tyrosine-protein kinase 3"/>
    <property type="match status" value="1"/>
</dbReference>
<keyword evidence="7 20" id="KW-0812">Transmembrane</keyword>
<dbReference type="AlphaFoldDB" id="A0A484MZ67"/>
<keyword evidence="8" id="KW-0732">Signal</keyword>
<dbReference type="InterPro" id="IPR017441">
    <property type="entry name" value="Protein_kinase_ATP_BS"/>
</dbReference>
<dbReference type="GO" id="GO:0005886">
    <property type="term" value="C:plasma membrane"/>
    <property type="evidence" value="ECO:0007669"/>
    <property type="project" value="UniProtKB-SubCell"/>
</dbReference>
<keyword evidence="12 18" id="KW-0067">ATP-binding</keyword>
<keyword evidence="16" id="KW-0675">Receptor</keyword>
<keyword evidence="9" id="KW-0677">Repeat</keyword>
<evidence type="ECO:0000256" key="8">
    <source>
        <dbReference type="ARBA" id="ARBA00022729"/>
    </source>
</evidence>
<name>A0A484MZ67_9ASTE</name>
<dbReference type="GO" id="GO:0005524">
    <property type="term" value="F:ATP binding"/>
    <property type="evidence" value="ECO:0007669"/>
    <property type="project" value="UniProtKB-UniRule"/>
</dbReference>
<evidence type="ECO:0000256" key="20">
    <source>
        <dbReference type="SAM" id="Phobius"/>
    </source>
</evidence>
<accession>A0A484MZ67</accession>
<evidence type="ECO:0000256" key="1">
    <source>
        <dbReference type="ARBA" id="ARBA00004162"/>
    </source>
</evidence>
<dbReference type="InterPro" id="IPR003591">
    <property type="entry name" value="Leu-rich_rpt_typical-subtyp"/>
</dbReference>
<dbReference type="EMBL" id="OOIL02005153">
    <property type="protein sequence ID" value="VFQ94123.1"/>
    <property type="molecule type" value="Genomic_DNA"/>
</dbReference>
<feature type="compositionally biased region" description="Polar residues" evidence="19">
    <location>
        <begin position="460"/>
        <end position="471"/>
    </location>
</feature>
<dbReference type="OrthoDB" id="2018786at2759"/>
<dbReference type="PROSITE" id="PS00107">
    <property type="entry name" value="PROTEIN_KINASE_ATP"/>
    <property type="match status" value="1"/>
</dbReference>
<dbReference type="InterPro" id="IPR001611">
    <property type="entry name" value="Leu-rich_rpt"/>
</dbReference>
<evidence type="ECO:0000256" key="15">
    <source>
        <dbReference type="ARBA" id="ARBA00023157"/>
    </source>
</evidence>
<organism evidence="22 23">
    <name type="scientific">Cuscuta campestris</name>
    <dbReference type="NCBI Taxonomy" id="132261"/>
    <lineage>
        <taxon>Eukaryota</taxon>
        <taxon>Viridiplantae</taxon>
        <taxon>Streptophyta</taxon>
        <taxon>Embryophyta</taxon>
        <taxon>Tracheophyta</taxon>
        <taxon>Spermatophyta</taxon>
        <taxon>Magnoliopsida</taxon>
        <taxon>eudicotyledons</taxon>
        <taxon>Gunneridae</taxon>
        <taxon>Pentapetalae</taxon>
        <taxon>asterids</taxon>
        <taxon>lamiids</taxon>
        <taxon>Solanales</taxon>
        <taxon>Convolvulaceae</taxon>
        <taxon>Cuscuteae</taxon>
        <taxon>Cuscuta</taxon>
        <taxon>Cuscuta subgen. Grammica</taxon>
        <taxon>Cuscuta sect. Cleistogrammica</taxon>
    </lineage>
</organism>
<keyword evidence="13 20" id="KW-1133">Transmembrane helix</keyword>
<dbReference type="CDD" id="cd14066">
    <property type="entry name" value="STKc_IRAK"/>
    <property type="match status" value="1"/>
</dbReference>
<dbReference type="SMART" id="SM00369">
    <property type="entry name" value="LRR_TYP"/>
    <property type="match status" value="4"/>
</dbReference>
<keyword evidence="14 20" id="KW-0472">Membrane</keyword>
<dbReference type="InterPro" id="IPR000719">
    <property type="entry name" value="Prot_kinase_dom"/>
</dbReference>
<evidence type="ECO:0000256" key="13">
    <source>
        <dbReference type="ARBA" id="ARBA00022989"/>
    </source>
</evidence>
<evidence type="ECO:0000256" key="12">
    <source>
        <dbReference type="ARBA" id="ARBA00022840"/>
    </source>
</evidence>
<evidence type="ECO:0000313" key="23">
    <source>
        <dbReference type="Proteomes" id="UP000595140"/>
    </source>
</evidence>
<dbReference type="PROSITE" id="PS50011">
    <property type="entry name" value="PROTEIN_KINASE_DOM"/>
    <property type="match status" value="1"/>
</dbReference>
<dbReference type="Pfam" id="PF13855">
    <property type="entry name" value="LRR_8"/>
    <property type="match status" value="1"/>
</dbReference>
<dbReference type="GO" id="GO:0051707">
    <property type="term" value="P:response to other organism"/>
    <property type="evidence" value="ECO:0007669"/>
    <property type="project" value="UniProtKB-ARBA"/>
</dbReference>
<keyword evidence="5" id="KW-0433">Leucine-rich repeat</keyword>
<evidence type="ECO:0000256" key="19">
    <source>
        <dbReference type="SAM" id="MobiDB-lite"/>
    </source>
</evidence>
<evidence type="ECO:0000256" key="3">
    <source>
        <dbReference type="ARBA" id="ARBA00022475"/>
    </source>
</evidence>
<dbReference type="PANTHER" id="PTHR47986:SF1">
    <property type="entry name" value="OS04G0685900 PROTEIN"/>
    <property type="match status" value="1"/>
</dbReference>
<dbReference type="SUPFAM" id="SSF52058">
    <property type="entry name" value="L domain-like"/>
    <property type="match status" value="1"/>
</dbReference>
<evidence type="ECO:0000259" key="21">
    <source>
        <dbReference type="PROSITE" id="PS50011"/>
    </source>
</evidence>
<evidence type="ECO:0000256" key="11">
    <source>
        <dbReference type="ARBA" id="ARBA00022777"/>
    </source>
</evidence>
<dbReference type="InterPro" id="IPR008271">
    <property type="entry name" value="Ser/Thr_kinase_AS"/>
</dbReference>
<feature type="transmembrane region" description="Helical" evidence="20">
    <location>
        <begin position="526"/>
        <end position="551"/>
    </location>
</feature>
<evidence type="ECO:0000256" key="5">
    <source>
        <dbReference type="ARBA" id="ARBA00022614"/>
    </source>
</evidence>
<comment type="subcellular location">
    <subcellularLocation>
        <location evidence="1">Cell membrane</location>
        <topology evidence="1">Single-pass membrane protein</topology>
    </subcellularLocation>
</comment>
<dbReference type="SMART" id="SM00220">
    <property type="entry name" value="S_TKc"/>
    <property type="match status" value="1"/>
</dbReference>
<dbReference type="InterPro" id="IPR052422">
    <property type="entry name" value="Auxin_Ser/Thr_Kinase"/>
</dbReference>
<dbReference type="FunFam" id="3.80.10.10:FF:000129">
    <property type="entry name" value="Leucine-rich repeat receptor-like kinase"/>
    <property type="match status" value="1"/>
</dbReference>
<keyword evidence="11" id="KW-0418">Kinase</keyword>
<evidence type="ECO:0000313" key="22">
    <source>
        <dbReference type="EMBL" id="VFQ94123.1"/>
    </source>
</evidence>
<feature type="compositionally biased region" description="Low complexity" evidence="19">
    <location>
        <begin position="477"/>
        <end position="490"/>
    </location>
</feature>
<dbReference type="InterPro" id="IPR011009">
    <property type="entry name" value="Kinase-like_dom_sf"/>
</dbReference>
<feature type="domain" description="Protein kinase" evidence="21">
    <location>
        <begin position="626"/>
        <end position="919"/>
    </location>
</feature>
<keyword evidence="6" id="KW-0808">Transferase</keyword>
<keyword evidence="10 18" id="KW-0547">Nucleotide-binding</keyword>
<dbReference type="Pfam" id="PF07714">
    <property type="entry name" value="PK_Tyr_Ser-Thr"/>
    <property type="match status" value="1"/>
</dbReference>
<dbReference type="SUPFAM" id="SSF56112">
    <property type="entry name" value="Protein kinase-like (PK-like)"/>
    <property type="match status" value="1"/>
</dbReference>
<evidence type="ECO:0000256" key="6">
    <source>
        <dbReference type="ARBA" id="ARBA00022679"/>
    </source>
</evidence>
<feature type="binding site" evidence="18">
    <location>
        <position position="654"/>
    </location>
    <ligand>
        <name>ATP</name>
        <dbReference type="ChEBI" id="CHEBI:30616"/>
    </ligand>
</feature>
<gene>
    <name evidence="22" type="ORF">CCAM_LOCUS35899</name>
</gene>
<dbReference type="Proteomes" id="UP000595140">
    <property type="component" value="Unassembled WGS sequence"/>
</dbReference>
<dbReference type="Gene3D" id="3.30.200.20">
    <property type="entry name" value="Phosphorylase Kinase, domain 1"/>
    <property type="match status" value="1"/>
</dbReference>
<feature type="region of interest" description="Disordered" evidence="19">
    <location>
        <begin position="460"/>
        <end position="523"/>
    </location>
</feature>
<evidence type="ECO:0000256" key="16">
    <source>
        <dbReference type="ARBA" id="ARBA00023170"/>
    </source>
</evidence>
<dbReference type="Pfam" id="PF00560">
    <property type="entry name" value="LRR_1"/>
    <property type="match status" value="1"/>
</dbReference>
<evidence type="ECO:0000256" key="14">
    <source>
        <dbReference type="ARBA" id="ARBA00023136"/>
    </source>
</evidence>
<keyword evidence="4" id="KW-0723">Serine/threonine-protein kinase</keyword>
<evidence type="ECO:0000256" key="7">
    <source>
        <dbReference type="ARBA" id="ARBA00022692"/>
    </source>
</evidence>
<evidence type="ECO:0000256" key="10">
    <source>
        <dbReference type="ARBA" id="ARBA00022741"/>
    </source>
</evidence>
<keyword evidence="23" id="KW-1185">Reference proteome</keyword>
<dbReference type="FunFam" id="3.80.10.10:FF:000190">
    <property type="entry name" value="Receptor-like kinase TMK4"/>
    <property type="match status" value="1"/>
</dbReference>
<protein>
    <recommendedName>
        <fullName evidence="21">Protein kinase domain-containing protein</fullName>
    </recommendedName>
</protein>
<feature type="region of interest" description="Disordered" evidence="19">
    <location>
        <begin position="942"/>
        <end position="970"/>
    </location>
</feature>
<comment type="similarity">
    <text evidence="2">Belongs to the protein kinase superfamily. Ser/Thr protein kinase family.</text>
</comment>
<evidence type="ECO:0000256" key="4">
    <source>
        <dbReference type="ARBA" id="ARBA00022527"/>
    </source>
</evidence>
<evidence type="ECO:0000256" key="9">
    <source>
        <dbReference type="ARBA" id="ARBA00022737"/>
    </source>
</evidence>
<dbReference type="Gene3D" id="1.10.510.10">
    <property type="entry name" value="Transferase(Phosphotransferase) domain 1"/>
    <property type="match status" value="1"/>
</dbReference>
<dbReference type="InterPro" id="IPR032675">
    <property type="entry name" value="LRR_dom_sf"/>
</dbReference>
<dbReference type="PANTHER" id="PTHR47986">
    <property type="entry name" value="OSJNBA0070M12.3 PROTEIN"/>
    <property type="match status" value="1"/>
</dbReference>
<dbReference type="GO" id="GO:0006952">
    <property type="term" value="P:defense response"/>
    <property type="evidence" value="ECO:0007669"/>
    <property type="project" value="UniProtKB-ARBA"/>
</dbReference>
<dbReference type="PROSITE" id="PS00108">
    <property type="entry name" value="PROTEIN_KINASE_ST"/>
    <property type="match status" value="1"/>
</dbReference>
<dbReference type="InterPro" id="IPR001245">
    <property type="entry name" value="Ser-Thr/Tyr_kinase_cat_dom"/>
</dbReference>